<dbReference type="Gene3D" id="1.20.58.530">
    <property type="match status" value="1"/>
</dbReference>
<dbReference type="HOGENOM" id="CLU_000192_14_1_1"/>
<dbReference type="Gene3D" id="3.10.20.90">
    <property type="entry name" value="Phosphatidylinositol 3-kinase Catalytic Subunit, Chain A, domain 1"/>
    <property type="match status" value="2"/>
</dbReference>
<dbReference type="Gene3D" id="2.30.30.40">
    <property type="entry name" value="SH3 Domains"/>
    <property type="match status" value="1"/>
</dbReference>
<dbReference type="SMART" id="SM00242">
    <property type="entry name" value="MYSc"/>
    <property type="match status" value="1"/>
</dbReference>
<dbReference type="SUPFAM" id="SSF54236">
    <property type="entry name" value="Ubiquitin-like"/>
    <property type="match status" value="2"/>
</dbReference>
<evidence type="ECO:0000313" key="15">
    <source>
        <dbReference type="EnsemblMetazoa" id="MESCA005996-PA"/>
    </source>
</evidence>
<dbReference type="GO" id="GO:0003774">
    <property type="term" value="F:cytoskeletal motor activity"/>
    <property type="evidence" value="ECO:0007669"/>
    <property type="project" value="InterPro"/>
</dbReference>
<dbReference type="SMART" id="SM00139">
    <property type="entry name" value="MyTH4"/>
    <property type="match status" value="2"/>
</dbReference>
<dbReference type="PANTHER" id="PTHR22692">
    <property type="entry name" value="MYOSIN VII, XV"/>
    <property type="match status" value="1"/>
</dbReference>
<dbReference type="EMBL" id="CAQQ02177931">
    <property type="status" value="NOT_ANNOTATED_CDS"/>
    <property type="molecule type" value="Genomic_DNA"/>
</dbReference>
<dbReference type="GO" id="GO:0030182">
    <property type="term" value="P:neuron differentiation"/>
    <property type="evidence" value="ECO:0007669"/>
    <property type="project" value="UniProtKB-ARBA"/>
</dbReference>
<dbReference type="InterPro" id="IPR036961">
    <property type="entry name" value="Kinesin_motor_dom_sf"/>
</dbReference>
<dbReference type="InterPro" id="IPR041794">
    <property type="entry name" value="MyoVII_FERM_C2"/>
</dbReference>
<dbReference type="PROSITE" id="PS50057">
    <property type="entry name" value="FERM_3"/>
    <property type="match status" value="2"/>
</dbReference>
<dbReference type="Pfam" id="PF02174">
    <property type="entry name" value="IRS"/>
    <property type="match status" value="1"/>
</dbReference>
<keyword evidence="16" id="KW-1185">Reference proteome</keyword>
<dbReference type="InterPro" id="IPR000857">
    <property type="entry name" value="MyTH4_dom"/>
</dbReference>
<dbReference type="InterPro" id="IPR000048">
    <property type="entry name" value="IQ_motif_EF-hand-BS"/>
</dbReference>
<keyword evidence="3" id="KW-0728">SH3 domain</keyword>
<evidence type="ECO:0000256" key="4">
    <source>
        <dbReference type="ARBA" id="ARBA00022490"/>
    </source>
</evidence>
<proteinExistence type="inferred from homology"/>
<evidence type="ECO:0000256" key="3">
    <source>
        <dbReference type="ARBA" id="ARBA00022443"/>
    </source>
</evidence>
<dbReference type="EnsemblMetazoa" id="MESCA005996-RA">
    <property type="protein sequence ID" value="MESCA005996-PA"/>
    <property type="gene ID" value="MESCA005996"/>
</dbReference>
<dbReference type="GO" id="GO:0003779">
    <property type="term" value="F:actin binding"/>
    <property type="evidence" value="ECO:0007669"/>
    <property type="project" value="UniProtKB-KW"/>
</dbReference>
<keyword evidence="6" id="KW-0547">Nucleotide-binding</keyword>
<dbReference type="Gene3D" id="3.40.850.10">
    <property type="entry name" value="Kinesin motor domain"/>
    <property type="match status" value="1"/>
</dbReference>
<feature type="region of interest" description="Actin-binding" evidence="11">
    <location>
        <begin position="117"/>
        <end position="139"/>
    </location>
</feature>
<feature type="domain" description="FERM" evidence="12">
    <location>
        <begin position="718"/>
        <end position="1008"/>
    </location>
</feature>
<dbReference type="STRING" id="36166.T1GQT1"/>
<dbReference type="InterPro" id="IPR038185">
    <property type="entry name" value="MyTH4_dom_sf"/>
</dbReference>
<dbReference type="CDD" id="cd17092">
    <property type="entry name" value="FERM1_F1_Myosin-VII"/>
    <property type="match status" value="1"/>
</dbReference>
<dbReference type="Pfam" id="PF21998">
    <property type="entry name" value="FERM_C1_MyoVII"/>
    <property type="match status" value="1"/>
</dbReference>
<keyword evidence="7" id="KW-0067">ATP-binding</keyword>
<dbReference type="Gene3D" id="6.20.240.20">
    <property type="match status" value="1"/>
</dbReference>
<comment type="similarity">
    <text evidence="2 11">Belongs to the TRAFAC class myosin-kinesin ATPase superfamily. Myosin family.</text>
</comment>
<dbReference type="Gene3D" id="1.25.40.530">
    <property type="entry name" value="MyTH4 domain"/>
    <property type="match status" value="2"/>
</dbReference>
<dbReference type="GO" id="GO:0071944">
    <property type="term" value="C:cell periphery"/>
    <property type="evidence" value="ECO:0007669"/>
    <property type="project" value="UniProtKB-ARBA"/>
</dbReference>
<dbReference type="SUPFAM" id="SSF47031">
    <property type="entry name" value="Second domain of FERM"/>
    <property type="match status" value="1"/>
</dbReference>
<protein>
    <recommendedName>
        <fullName evidence="17">Myosin motor domain-containing protein</fullName>
    </recommendedName>
</protein>
<dbReference type="InterPro" id="IPR029071">
    <property type="entry name" value="Ubiquitin-like_domsf"/>
</dbReference>
<dbReference type="SMART" id="SM00295">
    <property type="entry name" value="B41"/>
    <property type="match status" value="2"/>
</dbReference>
<keyword evidence="8 11" id="KW-0518">Myosin</keyword>
<dbReference type="CDD" id="cd14473">
    <property type="entry name" value="FERM_B-lobe"/>
    <property type="match status" value="1"/>
</dbReference>
<dbReference type="SUPFAM" id="SSF52540">
    <property type="entry name" value="P-loop containing nucleoside triphosphate hydrolases"/>
    <property type="match status" value="1"/>
</dbReference>
<dbReference type="PROSITE" id="PS51456">
    <property type="entry name" value="MYOSIN_MOTOR"/>
    <property type="match status" value="1"/>
</dbReference>
<keyword evidence="4" id="KW-0963">Cytoplasm</keyword>
<organism evidence="15 16">
    <name type="scientific">Megaselia scalaris</name>
    <name type="common">Humpbacked fly</name>
    <name type="synonym">Phora scalaris</name>
    <dbReference type="NCBI Taxonomy" id="36166"/>
    <lineage>
        <taxon>Eukaryota</taxon>
        <taxon>Metazoa</taxon>
        <taxon>Ecdysozoa</taxon>
        <taxon>Arthropoda</taxon>
        <taxon>Hexapoda</taxon>
        <taxon>Insecta</taxon>
        <taxon>Pterygota</taxon>
        <taxon>Neoptera</taxon>
        <taxon>Endopterygota</taxon>
        <taxon>Diptera</taxon>
        <taxon>Brachycera</taxon>
        <taxon>Muscomorpha</taxon>
        <taxon>Platypezoidea</taxon>
        <taxon>Phoridae</taxon>
        <taxon>Megaseliini</taxon>
        <taxon>Megaselia</taxon>
    </lineage>
</organism>
<dbReference type="Proteomes" id="UP000015102">
    <property type="component" value="Unassembled WGS sequence"/>
</dbReference>
<dbReference type="SMART" id="SM00015">
    <property type="entry name" value="IQ"/>
    <property type="match status" value="2"/>
</dbReference>
<dbReference type="EMBL" id="CAQQ02177932">
    <property type="status" value="NOT_ANNOTATED_CDS"/>
    <property type="molecule type" value="Genomic_DNA"/>
</dbReference>
<comment type="caution">
    <text evidence="11">Lacks conserved residue(s) required for the propagation of feature annotation.</text>
</comment>
<dbReference type="FunFam" id="3.40.850.10:FF:000008">
    <property type="entry name" value="Putative unconventional myosin-IXa"/>
    <property type="match status" value="1"/>
</dbReference>
<dbReference type="InterPro" id="IPR019749">
    <property type="entry name" value="Band_41_domain"/>
</dbReference>
<feature type="domain" description="FERM" evidence="12">
    <location>
        <begin position="1301"/>
        <end position="1587"/>
    </location>
</feature>
<evidence type="ECO:0000259" key="13">
    <source>
        <dbReference type="PROSITE" id="PS51016"/>
    </source>
</evidence>
<dbReference type="GO" id="GO:0009887">
    <property type="term" value="P:animal organ morphogenesis"/>
    <property type="evidence" value="ECO:0007669"/>
    <property type="project" value="UniProtKB-ARBA"/>
</dbReference>
<feature type="domain" description="MyTH4" evidence="13">
    <location>
        <begin position="1143"/>
        <end position="1295"/>
    </location>
</feature>
<dbReference type="GO" id="GO:0120025">
    <property type="term" value="C:plasma membrane bounded cell projection"/>
    <property type="evidence" value="ECO:0007669"/>
    <property type="project" value="UniProtKB-ARBA"/>
</dbReference>
<dbReference type="CDD" id="cd13199">
    <property type="entry name" value="FERM_C2_MyoVII"/>
    <property type="match status" value="1"/>
</dbReference>
<sequence length="1589" mass="184127">MKSVNIMALIDEECKMPKGNDSSLLDKLFKTHGTQKTFVKPKINKKAVFGIQHYAGTVYYSSAGFLEKNRDSFSGDVREMITKSQNKYLIDLFKSELNIDTINKKNMTLSTKFRTSLDSLMRTLSMCHPFFIRCIKPNDDKVPNKFDKSLCVRQLRYSGMMETAKIRRSGYPIRHTFQEFAERYRFLVRNLPPSNKSTYKETAKLICEAILPKSAEYQFGKNKVFLKDADDTKLESERSRIYLKSIITIQRGFRKVLFRRYLNKYKEAVILIQKTWRGHKDRRQFKTMQKGIHRLEACIRSRQVSYKFNKARRSVVLLQARCRGVLARRKHAEMSAERIKKLNEIAALRILEEQQFKDSGNKFWKEEAAQNYNTRLKNMSMSPADVTPIEPITPMIDASKVVDDMFGFLDDDDGVDLEIVSKQNVNNFERSSKRRVALRKTYQKLRKLAAAKGGTIRIPNDSKEDPKEDLSEYVFYKFAATYFQPNIPCQFSRRPLKSSVLDHLCHLMKFLHRYDDSDEEVGSLRRSAKSSIMQNLTENLRKTNLNTKDYQEALMEQNGSKSTLDPTQHQRLIRKTLKRKTKLPEVLKNNLDNSEEIEYYQKWLGTRKKNLEKLHFIIGHGILRPELRDEIFCQICKQLVDNPSMTSFAKGWILLSLCIGCFPPSEEFSKYLRYFIRCGPELYGPYCENRLDRTLKNGLRTQPPSYLELHATRHMTPISLTVHLMDDTKKKIQVDSASTAKEAVSQLCTSMGLTDFFGFGIVISMYDKILSLGNGSEHIMDAISNCEQYVKEQGQKESKAPWKLYLRKIRGLNFGEYRCKTENDTAMICALEYYAENGGNLDLRLLRNLIPEYVPKDSLANGDKAIARWEDLIIKSFKQSAVVNERRPSKEAKEHIVIYAQLNWSIRFSRVFEAVRTEGPELLSDNINIAINSERILFIDETEQVLADILYPEIKSVSFTQDEYSPIAELHINTIQKQDFTFKCIDAKDVVYLINYIINNLKVRSRFGVAVQDYKPSEDLEGHLTLSRGDLVHFESGVTGAHIMSMNERWAKGHVKGVLGDFPINAVQVLPVLFEPKSHVLELYKSSDAPGRKNTSLFNTTQRKKMHTLQKFAEEHFRQNYDAPRMSYSISSARTQSDDLWRHSRNPIKQPLLNKLQQDRELFDQAVVMYTEILKVCNLGRFRYMGDIPARGIVNPDDIFDDALANDTLRDELFCQLMKQLTDNKLKESEEKGWELMWLACGVMVPSSYVLKELLEFLKTRNYPVAPDSIKRLNKISTAGKRRFPPSAVEVEAIQKKNLQIFHKIHYPNGDNDSYEVESSSKTSDIMNSITKKLNLKYNEGFSLFVKISDKVFSIPENDFLFDFISELIVWVKQTMPSRNPNDVIFVKKRSKCRHYFLYPQEVPKYLNGFYKVDKNEALDIAALIYKVNYGDSMIHLQKIHETLPKVLPNDLIPLQKMDSWKKGLIAALKNIESSENEKSAFLRKLTAFEMFGSTFFVVKQTNDYNLPETILIAINKNGFHIMDLKTKDVLRSFAFSELNFWSSGNTYFHIRFGNMIGASKLLCTTNLGYKMDNLLTSYIKFINDERYD</sequence>
<evidence type="ECO:0000313" key="16">
    <source>
        <dbReference type="Proteomes" id="UP000015102"/>
    </source>
</evidence>
<dbReference type="Pfam" id="PF00063">
    <property type="entry name" value="Myosin_head"/>
    <property type="match status" value="1"/>
</dbReference>
<evidence type="ECO:0008006" key="17">
    <source>
        <dbReference type="Google" id="ProtNLM"/>
    </source>
</evidence>
<evidence type="ECO:0000256" key="1">
    <source>
        <dbReference type="ARBA" id="ARBA00004496"/>
    </source>
</evidence>
<reference evidence="16" key="1">
    <citation type="submission" date="2013-02" db="EMBL/GenBank/DDBJ databases">
        <authorList>
            <person name="Hughes D."/>
        </authorList>
    </citation>
    <scope>NUCLEOTIDE SEQUENCE</scope>
    <source>
        <strain>Durham</strain>
        <strain evidence="16">NC isolate 2 -- Noor lab</strain>
    </source>
</reference>
<evidence type="ECO:0000256" key="10">
    <source>
        <dbReference type="ARBA" id="ARBA00023203"/>
    </source>
</evidence>
<dbReference type="CDD" id="cd23767">
    <property type="entry name" value="IQCD"/>
    <property type="match status" value="1"/>
</dbReference>
<dbReference type="InterPro" id="IPR027417">
    <property type="entry name" value="P-loop_NTPase"/>
</dbReference>
<dbReference type="Gene3D" id="1.20.80.10">
    <property type="match status" value="1"/>
</dbReference>
<dbReference type="InterPro" id="IPR001609">
    <property type="entry name" value="Myosin_head_motor_dom-like"/>
</dbReference>
<dbReference type="InterPro" id="IPR002404">
    <property type="entry name" value="IRS_PTB"/>
</dbReference>
<dbReference type="GO" id="GO:0005737">
    <property type="term" value="C:cytoplasm"/>
    <property type="evidence" value="ECO:0007669"/>
    <property type="project" value="UniProtKB-SubCell"/>
</dbReference>
<dbReference type="Pfam" id="PF21989">
    <property type="entry name" value="RA_2"/>
    <property type="match status" value="2"/>
</dbReference>
<evidence type="ECO:0000256" key="5">
    <source>
        <dbReference type="ARBA" id="ARBA00022737"/>
    </source>
</evidence>
<dbReference type="InterPro" id="IPR019748">
    <property type="entry name" value="FERM_central"/>
</dbReference>
<dbReference type="InterPro" id="IPR036028">
    <property type="entry name" value="SH3-like_dom_sf"/>
</dbReference>
<dbReference type="InterPro" id="IPR014352">
    <property type="entry name" value="FERM/acyl-CoA-bd_prot_sf"/>
</dbReference>
<dbReference type="PROSITE" id="PS50096">
    <property type="entry name" value="IQ"/>
    <property type="match status" value="2"/>
</dbReference>
<name>T1GQT1_MEGSC</name>
<evidence type="ECO:0000256" key="6">
    <source>
        <dbReference type="ARBA" id="ARBA00022741"/>
    </source>
</evidence>
<dbReference type="GO" id="GO:0016459">
    <property type="term" value="C:myosin complex"/>
    <property type="evidence" value="ECO:0007669"/>
    <property type="project" value="UniProtKB-KW"/>
</dbReference>
<dbReference type="SUPFAM" id="SSF50044">
    <property type="entry name" value="SH3-domain"/>
    <property type="match status" value="1"/>
</dbReference>
<dbReference type="PROSITE" id="PS51016">
    <property type="entry name" value="MYTH4"/>
    <property type="match status" value="2"/>
</dbReference>
<dbReference type="InterPro" id="IPR001452">
    <property type="entry name" value="SH3_domain"/>
</dbReference>
<evidence type="ECO:0000256" key="7">
    <source>
        <dbReference type="ARBA" id="ARBA00022840"/>
    </source>
</evidence>
<keyword evidence="9" id="KW-0505">Motor protein</keyword>
<comment type="subcellular location">
    <subcellularLocation>
        <location evidence="1">Cytoplasm</location>
    </subcellularLocation>
</comment>
<dbReference type="GO" id="GO:0005524">
    <property type="term" value="F:ATP binding"/>
    <property type="evidence" value="ECO:0007669"/>
    <property type="project" value="UniProtKB-KW"/>
</dbReference>
<dbReference type="InterPro" id="IPR000299">
    <property type="entry name" value="FERM_domain"/>
</dbReference>
<reference evidence="15" key="2">
    <citation type="submission" date="2015-06" db="UniProtKB">
        <authorList>
            <consortium name="EnsemblMetazoa"/>
        </authorList>
    </citation>
    <scope>IDENTIFICATION</scope>
</reference>
<accession>T1GQT1</accession>
<feature type="domain" description="MyTH4" evidence="13">
    <location>
        <begin position="545"/>
        <end position="713"/>
    </location>
</feature>
<dbReference type="Gene3D" id="1.20.5.190">
    <property type="match status" value="1"/>
</dbReference>
<dbReference type="PANTHER" id="PTHR22692:SF33">
    <property type="entry name" value="MYOSIN"/>
    <property type="match status" value="1"/>
</dbReference>
<dbReference type="InterPro" id="IPR011993">
    <property type="entry name" value="PH-like_dom_sf"/>
</dbReference>
<evidence type="ECO:0000256" key="11">
    <source>
        <dbReference type="PROSITE-ProRule" id="PRU00782"/>
    </source>
</evidence>
<keyword evidence="10 11" id="KW-0009">Actin-binding</keyword>
<dbReference type="Gene3D" id="2.30.29.30">
    <property type="entry name" value="Pleckstrin-homology domain (PH domain)/Phosphotyrosine-binding domain (PTB)"/>
    <property type="match status" value="2"/>
</dbReference>
<keyword evidence="5" id="KW-0677">Repeat</keyword>
<evidence type="ECO:0000256" key="2">
    <source>
        <dbReference type="ARBA" id="ARBA00008314"/>
    </source>
</evidence>
<dbReference type="Pfam" id="PF00612">
    <property type="entry name" value="IQ"/>
    <property type="match status" value="3"/>
</dbReference>
<dbReference type="SMART" id="SM00326">
    <property type="entry name" value="SH3"/>
    <property type="match status" value="1"/>
</dbReference>
<dbReference type="SUPFAM" id="SSF50729">
    <property type="entry name" value="PH domain-like"/>
    <property type="match status" value="1"/>
</dbReference>
<evidence type="ECO:0000256" key="9">
    <source>
        <dbReference type="ARBA" id="ARBA00023175"/>
    </source>
</evidence>
<evidence type="ECO:0000256" key="8">
    <source>
        <dbReference type="ARBA" id="ARBA00023123"/>
    </source>
</evidence>
<dbReference type="Pfam" id="PF00784">
    <property type="entry name" value="MyTH4"/>
    <property type="match status" value="2"/>
</dbReference>
<dbReference type="InterPro" id="IPR051567">
    <property type="entry name" value="Unconventional_Myosin_ATPase"/>
</dbReference>
<evidence type="ECO:0000259" key="12">
    <source>
        <dbReference type="PROSITE" id="PS50057"/>
    </source>
</evidence>
<evidence type="ECO:0000259" key="14">
    <source>
        <dbReference type="PROSITE" id="PS51456"/>
    </source>
</evidence>
<feature type="domain" description="Myosin motor" evidence="14">
    <location>
        <begin position="1"/>
        <end position="239"/>
    </location>
</feature>
<dbReference type="InterPro" id="IPR041793">
    <property type="entry name" value="MyoVII_FERM_C1"/>
</dbReference>
<dbReference type="InterPro" id="IPR035963">
    <property type="entry name" value="FERM_2"/>
</dbReference>
<dbReference type="Gene3D" id="1.20.120.720">
    <property type="entry name" value="Myosin VI head, motor domain, U50 subdomain"/>
    <property type="match status" value="1"/>
</dbReference>